<evidence type="ECO:0000313" key="2">
    <source>
        <dbReference type="EMBL" id="MBB5515154.1"/>
    </source>
</evidence>
<reference evidence="2 3" key="1">
    <citation type="submission" date="2020-08" db="EMBL/GenBank/DDBJ databases">
        <title>Genomic Encyclopedia of Type Strains, Phase IV (KMG-IV): sequencing the most valuable type-strain genomes for metagenomic binning, comparative biology and taxonomic classification.</title>
        <authorList>
            <person name="Goeker M."/>
        </authorList>
    </citation>
    <scope>NUCLEOTIDE SEQUENCE [LARGE SCALE GENOMIC DNA]</scope>
    <source>
        <strain evidence="2 3">DSM 103377</strain>
    </source>
</reference>
<dbReference type="EMBL" id="JACIJS010000003">
    <property type="protein sequence ID" value="MBB5515154.1"/>
    <property type="molecule type" value="Genomic_DNA"/>
</dbReference>
<keyword evidence="1" id="KW-0472">Membrane</keyword>
<gene>
    <name evidence="2" type="ORF">FHS89_001164</name>
</gene>
<dbReference type="RefSeq" id="WP_184009475.1">
    <property type="nucleotide sequence ID" value="NZ_JACIJS010000003.1"/>
</dbReference>
<dbReference type="Proteomes" id="UP000553766">
    <property type="component" value="Unassembled WGS sequence"/>
</dbReference>
<feature type="transmembrane region" description="Helical" evidence="1">
    <location>
        <begin position="138"/>
        <end position="161"/>
    </location>
</feature>
<evidence type="ECO:0000256" key="1">
    <source>
        <dbReference type="SAM" id="Phobius"/>
    </source>
</evidence>
<accession>A0A840WXQ9</accession>
<evidence type="ECO:0000313" key="3">
    <source>
        <dbReference type="Proteomes" id="UP000553766"/>
    </source>
</evidence>
<feature type="transmembrane region" description="Helical" evidence="1">
    <location>
        <begin position="64"/>
        <end position="88"/>
    </location>
</feature>
<evidence type="ECO:0008006" key="4">
    <source>
        <dbReference type="Google" id="ProtNLM"/>
    </source>
</evidence>
<protein>
    <recommendedName>
        <fullName evidence="4">DUF2975 domain-containing protein</fullName>
    </recommendedName>
</protein>
<comment type="caution">
    <text evidence="2">The sequence shown here is derived from an EMBL/GenBank/DDBJ whole genome shotgun (WGS) entry which is preliminary data.</text>
</comment>
<keyword evidence="3" id="KW-1185">Reference proteome</keyword>
<name>A0A840WXQ9_9RHOB</name>
<proteinExistence type="predicted"/>
<keyword evidence="1" id="KW-0812">Transmembrane</keyword>
<sequence>MLDPQPILASARRLQTIMSASLMLLTGSALALAILGISDPDRAGQTLARLAHFPAGEMAAWQNWGLMAVILIHLLVWGVLLTLARALFGQLAMGNPAGASGIARKLAYWLWFMLVWGLISQVIVSAVATWGFPAGQRAISIALGTPQLSVAFSALIASFMARAFALGADLWQDHQEVV</sequence>
<organism evidence="2 3">
    <name type="scientific">Rubricella aquisinus</name>
    <dbReference type="NCBI Taxonomy" id="2028108"/>
    <lineage>
        <taxon>Bacteria</taxon>
        <taxon>Pseudomonadati</taxon>
        <taxon>Pseudomonadota</taxon>
        <taxon>Alphaproteobacteria</taxon>
        <taxon>Rhodobacterales</taxon>
        <taxon>Paracoccaceae</taxon>
        <taxon>Rubricella</taxon>
    </lineage>
</organism>
<dbReference type="AlphaFoldDB" id="A0A840WXQ9"/>
<feature type="transmembrane region" description="Helical" evidence="1">
    <location>
        <begin position="108"/>
        <end position="132"/>
    </location>
</feature>
<keyword evidence="1" id="KW-1133">Transmembrane helix</keyword>